<dbReference type="InterPro" id="IPR051085">
    <property type="entry name" value="MB_O-acyltransferase"/>
</dbReference>
<feature type="transmembrane region" description="Helical" evidence="10">
    <location>
        <begin position="20"/>
        <end position="39"/>
    </location>
</feature>
<dbReference type="InterPro" id="IPR004299">
    <property type="entry name" value="MBOAT_fam"/>
</dbReference>
<evidence type="ECO:0000256" key="3">
    <source>
        <dbReference type="ARBA" id="ARBA00022475"/>
    </source>
</evidence>
<dbReference type="KEGG" id="capn:CBG49_13785"/>
<feature type="transmembrane region" description="Helical" evidence="10">
    <location>
        <begin position="409"/>
        <end position="426"/>
    </location>
</feature>
<evidence type="ECO:0000256" key="8">
    <source>
        <dbReference type="ARBA" id="ARBA00023315"/>
    </source>
</evidence>
<evidence type="ECO:0000256" key="2">
    <source>
        <dbReference type="ARBA" id="ARBA00010323"/>
    </source>
</evidence>
<keyword evidence="3 9" id="KW-1003">Cell membrane</keyword>
<dbReference type="EMBL" id="CP022022">
    <property type="protein sequence ID" value="ASF44075.1"/>
    <property type="molecule type" value="Genomic_DNA"/>
</dbReference>
<dbReference type="PANTHER" id="PTHR13285">
    <property type="entry name" value="ACYLTRANSFERASE"/>
    <property type="match status" value="1"/>
</dbReference>
<keyword evidence="6 10" id="KW-1133">Transmembrane helix</keyword>
<feature type="transmembrane region" description="Helical" evidence="10">
    <location>
        <begin position="361"/>
        <end position="379"/>
    </location>
</feature>
<dbReference type="PIRSF" id="PIRSF500217">
    <property type="entry name" value="AlgI"/>
    <property type="match status" value="1"/>
</dbReference>
<organism evidence="11 12">
    <name type="scientific">Capnocytophaga endodontalis</name>
    <dbReference type="NCBI Taxonomy" id="2708117"/>
    <lineage>
        <taxon>Bacteria</taxon>
        <taxon>Pseudomonadati</taxon>
        <taxon>Bacteroidota</taxon>
        <taxon>Flavobacteriia</taxon>
        <taxon>Flavobacteriales</taxon>
        <taxon>Flavobacteriaceae</taxon>
        <taxon>Capnocytophaga</taxon>
    </lineage>
</organism>
<feature type="transmembrane region" description="Helical" evidence="10">
    <location>
        <begin position="337"/>
        <end position="355"/>
    </location>
</feature>
<keyword evidence="12" id="KW-1185">Reference proteome</keyword>
<dbReference type="Pfam" id="PF03062">
    <property type="entry name" value="MBOAT"/>
    <property type="match status" value="1"/>
</dbReference>
<comment type="similarity">
    <text evidence="2 9">Belongs to the membrane-bound acyltransferase family.</text>
</comment>
<evidence type="ECO:0000256" key="4">
    <source>
        <dbReference type="ARBA" id="ARBA00022679"/>
    </source>
</evidence>
<feature type="transmembrane region" description="Helical" evidence="10">
    <location>
        <begin position="93"/>
        <end position="113"/>
    </location>
</feature>
<dbReference type="AlphaFoldDB" id="A0A1Z4BRZ8"/>
<dbReference type="InterPro" id="IPR028362">
    <property type="entry name" value="AlgI"/>
</dbReference>
<dbReference type="RefSeq" id="WP_088594928.1">
    <property type="nucleotide sequence ID" value="NZ_CP022022.1"/>
</dbReference>
<keyword evidence="7 9" id="KW-0472">Membrane</keyword>
<protein>
    <submittedName>
        <fullName evidence="11">Membrane-bound O-acyltransferase family protein</fullName>
    </submittedName>
</protein>
<evidence type="ECO:0000256" key="1">
    <source>
        <dbReference type="ARBA" id="ARBA00004651"/>
    </source>
</evidence>
<evidence type="ECO:0000256" key="5">
    <source>
        <dbReference type="ARBA" id="ARBA00022692"/>
    </source>
</evidence>
<feature type="transmembrane region" description="Helical" evidence="10">
    <location>
        <begin position="523"/>
        <end position="541"/>
    </location>
</feature>
<evidence type="ECO:0000256" key="6">
    <source>
        <dbReference type="ARBA" id="ARBA00022989"/>
    </source>
</evidence>
<feature type="transmembrane region" description="Helical" evidence="10">
    <location>
        <begin position="46"/>
        <end position="73"/>
    </location>
</feature>
<dbReference type="InterPro" id="IPR024194">
    <property type="entry name" value="Ac/AlaTfrase_AlgI/DltB"/>
</dbReference>
<reference evidence="12" key="1">
    <citation type="submission" date="2017-06" db="EMBL/GenBank/DDBJ databases">
        <title>Complete genome sequence of Capnocytophaga sp. KCOM 1579 (=ChDC OS43) isolated from a human refractory periapical abscess lesion.</title>
        <authorList>
            <person name="Kook J.-K."/>
            <person name="Park S.-N."/>
            <person name="Lim Y.K."/>
            <person name="Roh H."/>
        </authorList>
    </citation>
    <scope>NUCLEOTIDE SEQUENCE [LARGE SCALE GENOMIC DNA]</scope>
    <source>
        <strain evidence="12">ChDC OS43</strain>
    </source>
</reference>
<feature type="transmembrane region" description="Helical" evidence="10">
    <location>
        <begin position="486"/>
        <end position="503"/>
    </location>
</feature>
<keyword evidence="8 9" id="KW-0012">Acyltransferase</keyword>
<dbReference type="Proteomes" id="UP000197007">
    <property type="component" value="Chromosome"/>
</dbReference>
<proteinExistence type="inferred from homology"/>
<dbReference type="GO" id="GO:0016746">
    <property type="term" value="F:acyltransferase activity"/>
    <property type="evidence" value="ECO:0007669"/>
    <property type="project" value="UniProtKB-KW"/>
</dbReference>
<evidence type="ECO:0000313" key="12">
    <source>
        <dbReference type="Proteomes" id="UP000197007"/>
    </source>
</evidence>
<dbReference type="GO" id="GO:0005886">
    <property type="term" value="C:plasma membrane"/>
    <property type="evidence" value="ECO:0007669"/>
    <property type="project" value="UniProtKB-SubCell"/>
</dbReference>
<name>A0A1Z4BRZ8_9FLAO</name>
<dbReference type="PANTHER" id="PTHR13285:SF23">
    <property type="entry name" value="TEICHOIC ACID D-ALANYLTRANSFERASE"/>
    <property type="match status" value="1"/>
</dbReference>
<keyword evidence="4 9" id="KW-0808">Transferase</keyword>
<feature type="transmembrane region" description="Helical" evidence="10">
    <location>
        <begin position="438"/>
        <end position="459"/>
    </location>
</feature>
<evidence type="ECO:0000313" key="11">
    <source>
        <dbReference type="EMBL" id="ASF44075.1"/>
    </source>
</evidence>
<evidence type="ECO:0000256" key="9">
    <source>
        <dbReference type="PIRNR" id="PIRNR016636"/>
    </source>
</evidence>
<comment type="subcellular location">
    <subcellularLocation>
        <location evidence="1">Cell membrane</location>
        <topology evidence="1">Multi-pass membrane protein</topology>
    </subcellularLocation>
</comment>
<evidence type="ECO:0000256" key="7">
    <source>
        <dbReference type="ARBA" id="ARBA00023136"/>
    </source>
</evidence>
<keyword evidence="5 10" id="KW-0812">Transmembrane</keyword>
<evidence type="ECO:0000256" key="10">
    <source>
        <dbReference type="SAM" id="Phobius"/>
    </source>
</evidence>
<gene>
    <name evidence="11" type="ORF">CBG49_13785</name>
</gene>
<dbReference type="GO" id="GO:0042121">
    <property type="term" value="P:alginic acid biosynthetic process"/>
    <property type="evidence" value="ECO:0007669"/>
    <property type="project" value="InterPro"/>
</dbReference>
<sequence>MTDFFNNFFMFNPEHPLTFVRIDFWIFFVLVYAVFALIYRRRHLRNLFLLIASFYFYYKASGLFVLLLVFSTVTDFYLGHYIYRQAEERRRKIAVTVSVCLNLLVLAYFKYAYFFTDTYNALFHTQHQTFNYLAYWANGFSNQGYFTVDKIILPVGISFYTFQTISYTVDVYRNKVTPLNSILDFGFYVSFFPQLVAGPIVRAEEFVPQILKKTVVSKEEFNKAIFFILKGLIKKMIFADFIALHFLDKIFDAPSMHTGFANILALIGYSLQIYGDFSGYTDIAIGVALLMGFHLPVNFNSPYKALNCGDFWKRWHISLSTWLKDYLYIPLGGNRNSTIGTFVFSLLFVVILVVAINNLVFTLITGLLLIAGSAVAFFYKPFERYLTTNINIMITMLIGGLWHGASWKFVIWGGLNGLGVVAYKYWRKVSPYENSNLWVVRAWKIAFTFVFITFTRVFFRSNDMESINQWFDQVAHNMDWGSAMQVMKYNNISLGIILIGYITHWLPQRWKDYTEHVFAESHYVVKAAIALVVVLICYQAYSTDIQPFIYFQF</sequence>
<accession>A0A1Z4BRZ8</accession>
<dbReference type="PIRSF" id="PIRSF016636">
    <property type="entry name" value="AlgI_DltB"/>
    <property type="match status" value="1"/>
</dbReference>